<evidence type="ECO:0000256" key="1">
    <source>
        <dbReference type="ARBA" id="ARBA00001913"/>
    </source>
</evidence>
<dbReference type="EMBL" id="SJPG01000001">
    <property type="protein sequence ID" value="TWT61269.1"/>
    <property type="molecule type" value="Genomic_DNA"/>
</dbReference>
<name>A0A5C5XF35_9PLAN</name>
<keyword evidence="5 8" id="KW-0378">Hydrolase</keyword>
<dbReference type="SUPFAM" id="SSF53649">
    <property type="entry name" value="Alkaline phosphatase-like"/>
    <property type="match status" value="1"/>
</dbReference>
<accession>A0A5C5XF35</accession>
<comment type="caution">
    <text evidence="8">The sequence shown here is derived from an EMBL/GenBank/DDBJ whole genome shotgun (WGS) entry which is preliminary data.</text>
</comment>
<reference evidence="8 9" key="1">
    <citation type="submission" date="2019-02" db="EMBL/GenBank/DDBJ databases">
        <title>Deep-cultivation of Planctomycetes and their phenomic and genomic characterization uncovers novel biology.</title>
        <authorList>
            <person name="Wiegand S."/>
            <person name="Jogler M."/>
            <person name="Boedeker C."/>
            <person name="Pinto D."/>
            <person name="Vollmers J."/>
            <person name="Rivas-Marin E."/>
            <person name="Kohn T."/>
            <person name="Peeters S.H."/>
            <person name="Heuer A."/>
            <person name="Rast P."/>
            <person name="Oberbeckmann S."/>
            <person name="Bunk B."/>
            <person name="Jeske O."/>
            <person name="Meyerdierks A."/>
            <person name="Storesund J.E."/>
            <person name="Kallscheuer N."/>
            <person name="Luecker S."/>
            <person name="Lage O.M."/>
            <person name="Pohl T."/>
            <person name="Merkel B.J."/>
            <person name="Hornburger P."/>
            <person name="Mueller R.-W."/>
            <person name="Bruemmer F."/>
            <person name="Labrenz M."/>
            <person name="Spormann A.M."/>
            <person name="Op Den Camp H."/>
            <person name="Overmann J."/>
            <person name="Amann R."/>
            <person name="Jetten M.S.M."/>
            <person name="Mascher T."/>
            <person name="Medema M.H."/>
            <person name="Devos D.P."/>
            <person name="Kaster A.-K."/>
            <person name="Ovreas L."/>
            <person name="Rohde M."/>
            <person name="Galperin M.Y."/>
            <person name="Jogler C."/>
        </authorList>
    </citation>
    <scope>NUCLEOTIDE SEQUENCE [LARGE SCALE GENOMIC DNA]</scope>
    <source>
        <strain evidence="8 9">Pan54</strain>
    </source>
</reference>
<dbReference type="AlphaFoldDB" id="A0A5C5XF35"/>
<dbReference type="InterPro" id="IPR017850">
    <property type="entry name" value="Alkaline_phosphatase_core_sf"/>
</dbReference>
<dbReference type="Gene3D" id="3.40.720.10">
    <property type="entry name" value="Alkaline Phosphatase, subunit A"/>
    <property type="match status" value="1"/>
</dbReference>
<evidence type="ECO:0000313" key="9">
    <source>
        <dbReference type="Proteomes" id="UP000316095"/>
    </source>
</evidence>
<gene>
    <name evidence="8" type="primary">atsA_27</name>
    <name evidence="8" type="ORF">Pan54_20050</name>
</gene>
<evidence type="ECO:0000259" key="7">
    <source>
        <dbReference type="Pfam" id="PF00884"/>
    </source>
</evidence>
<dbReference type="CDD" id="cd16144">
    <property type="entry name" value="ARS_like"/>
    <property type="match status" value="1"/>
</dbReference>
<dbReference type="InterPro" id="IPR000917">
    <property type="entry name" value="Sulfatase_N"/>
</dbReference>
<dbReference type="InterPro" id="IPR050738">
    <property type="entry name" value="Sulfatase"/>
</dbReference>
<evidence type="ECO:0000256" key="3">
    <source>
        <dbReference type="ARBA" id="ARBA00022723"/>
    </source>
</evidence>
<keyword evidence="3" id="KW-0479">Metal-binding</keyword>
<proteinExistence type="inferred from homology"/>
<dbReference type="GO" id="GO:0046872">
    <property type="term" value="F:metal ion binding"/>
    <property type="evidence" value="ECO:0007669"/>
    <property type="project" value="UniProtKB-KW"/>
</dbReference>
<evidence type="ECO:0000313" key="8">
    <source>
        <dbReference type="EMBL" id="TWT61269.1"/>
    </source>
</evidence>
<evidence type="ECO:0000256" key="6">
    <source>
        <dbReference type="ARBA" id="ARBA00022837"/>
    </source>
</evidence>
<dbReference type="GO" id="GO:0004065">
    <property type="term" value="F:arylsulfatase activity"/>
    <property type="evidence" value="ECO:0007669"/>
    <property type="project" value="UniProtKB-EC"/>
</dbReference>
<keyword evidence="6" id="KW-0106">Calcium</keyword>
<evidence type="ECO:0000256" key="2">
    <source>
        <dbReference type="ARBA" id="ARBA00008779"/>
    </source>
</evidence>
<comment type="similarity">
    <text evidence="2">Belongs to the sulfatase family.</text>
</comment>
<comment type="cofactor">
    <cofactor evidence="1">
        <name>Ca(2+)</name>
        <dbReference type="ChEBI" id="CHEBI:29108"/>
    </cofactor>
</comment>
<dbReference type="PANTHER" id="PTHR42693:SF42">
    <property type="entry name" value="ARYLSULFATASE G"/>
    <property type="match status" value="1"/>
</dbReference>
<protein>
    <submittedName>
        <fullName evidence="8">Arylsulfatase</fullName>
        <ecNumber evidence="8">3.1.6.1</ecNumber>
    </submittedName>
</protein>
<keyword evidence="4" id="KW-0732">Signal</keyword>
<dbReference type="PANTHER" id="PTHR42693">
    <property type="entry name" value="ARYLSULFATASE FAMILY MEMBER"/>
    <property type="match status" value="1"/>
</dbReference>
<organism evidence="8 9">
    <name type="scientific">Rubinisphaera italica</name>
    <dbReference type="NCBI Taxonomy" id="2527969"/>
    <lineage>
        <taxon>Bacteria</taxon>
        <taxon>Pseudomonadati</taxon>
        <taxon>Planctomycetota</taxon>
        <taxon>Planctomycetia</taxon>
        <taxon>Planctomycetales</taxon>
        <taxon>Planctomycetaceae</taxon>
        <taxon>Rubinisphaera</taxon>
    </lineage>
</organism>
<dbReference type="Proteomes" id="UP000316095">
    <property type="component" value="Unassembled WGS sequence"/>
</dbReference>
<dbReference type="Pfam" id="PF00884">
    <property type="entry name" value="Sulfatase"/>
    <property type="match status" value="1"/>
</dbReference>
<evidence type="ECO:0000256" key="5">
    <source>
        <dbReference type="ARBA" id="ARBA00022801"/>
    </source>
</evidence>
<dbReference type="Gene3D" id="3.30.1120.10">
    <property type="match status" value="1"/>
</dbReference>
<dbReference type="RefSeq" id="WP_146503284.1">
    <property type="nucleotide sequence ID" value="NZ_SJPG01000001.1"/>
</dbReference>
<keyword evidence="9" id="KW-1185">Reference proteome</keyword>
<sequence length="468" mass="52268">MHRFILLTFFALIISIPTLPIEADERPNILYINADDLGIQDVSYNSQRYHTPNIDQLASEGMTFTQAYAPAANCAPSRACCMTGQNTPRHGVYTVGNSDRGKSSQRKLIPVKNSVHIPQDKETVAEVLQAKGYKTIHLGKWHITKNPLNKGFDVNIGGNDSGSPTGGYFSPFKKGSMKSYNDQYPVGTHRVDIFADQAVNFMRKHRDDPFFIYMSYYSVHTGIEPVPEFVEKYKGKNVNAAYASMIEKMDQGIGKIIAELDSLGLKENTLVVFSSDNGGVQIISSQSPFRAGKGSYFEGGIRIPLVVRWPGKVEPGSINETPVTGLDFFPTFLDVAGVDSSEQKILDGQSLVPLLTGKGQFAERKLYWHFPIYLQGYGNIKKPEEGPHDPDFRTRPGSVVRGGKWKLHEYFEDGRVELYDLEADIGEQNNLSEAHPEIASRMHADLKQWRKSMNAPVPTKLNPDYQPQ</sequence>
<dbReference type="EC" id="3.1.6.1" evidence="8"/>
<evidence type="ECO:0000256" key="4">
    <source>
        <dbReference type="ARBA" id="ARBA00022729"/>
    </source>
</evidence>
<dbReference type="OrthoDB" id="9783154at2"/>
<feature type="domain" description="Sulfatase N-terminal" evidence="7">
    <location>
        <begin position="27"/>
        <end position="338"/>
    </location>
</feature>